<evidence type="ECO:0000256" key="5">
    <source>
        <dbReference type="ARBA" id="ARBA00023136"/>
    </source>
</evidence>
<name>A0A1R4EE16_9GAMM</name>
<dbReference type="Proteomes" id="UP000188169">
    <property type="component" value="Unassembled WGS sequence"/>
</dbReference>
<dbReference type="RefSeq" id="WP_077448136.1">
    <property type="nucleotide sequence ID" value="NZ_FUGD01000060.1"/>
</dbReference>
<feature type="transmembrane region" description="Helical" evidence="7">
    <location>
        <begin position="83"/>
        <end position="104"/>
    </location>
</feature>
<evidence type="ECO:0000256" key="6">
    <source>
        <dbReference type="SAM" id="MobiDB-lite"/>
    </source>
</evidence>
<feature type="transmembrane region" description="Helical" evidence="7">
    <location>
        <begin position="21"/>
        <end position="42"/>
    </location>
</feature>
<dbReference type="GO" id="GO:0005886">
    <property type="term" value="C:plasma membrane"/>
    <property type="evidence" value="ECO:0007669"/>
    <property type="project" value="UniProtKB-SubCell"/>
</dbReference>
<gene>
    <name evidence="8" type="ORF">A1019T_00697</name>
</gene>
<evidence type="ECO:0000256" key="1">
    <source>
        <dbReference type="ARBA" id="ARBA00004651"/>
    </source>
</evidence>
<reference evidence="9" key="1">
    <citation type="submission" date="2017-02" db="EMBL/GenBank/DDBJ databases">
        <authorList>
            <person name="Mornico D."/>
        </authorList>
    </citation>
    <scope>NUCLEOTIDE SEQUENCE [LARGE SCALE GENOMIC DNA]</scope>
</reference>
<keyword evidence="9" id="KW-1185">Reference proteome</keyword>
<comment type="subcellular location">
    <subcellularLocation>
        <location evidence="1">Cell membrane</location>
        <topology evidence="1">Multi-pass membrane protein</topology>
    </subcellularLocation>
</comment>
<evidence type="ECO:0000256" key="4">
    <source>
        <dbReference type="ARBA" id="ARBA00022989"/>
    </source>
</evidence>
<keyword evidence="5 7" id="KW-0472">Membrane</keyword>
<dbReference type="AlphaFoldDB" id="A0A1R4EE16"/>
<dbReference type="Pfam" id="PF03788">
    <property type="entry name" value="LrgA"/>
    <property type="match status" value="1"/>
</dbReference>
<dbReference type="InterPro" id="IPR005538">
    <property type="entry name" value="LrgA/CidA"/>
</dbReference>
<dbReference type="EMBL" id="FUGD01000060">
    <property type="protein sequence ID" value="SJM36734.1"/>
    <property type="molecule type" value="Genomic_DNA"/>
</dbReference>
<evidence type="ECO:0000256" key="7">
    <source>
        <dbReference type="SAM" id="Phobius"/>
    </source>
</evidence>
<dbReference type="STRING" id="1945520.A1019T_00697"/>
<feature type="transmembrane region" description="Helical" evidence="7">
    <location>
        <begin position="110"/>
        <end position="129"/>
    </location>
</feature>
<evidence type="ECO:0000313" key="9">
    <source>
        <dbReference type="Proteomes" id="UP000188169"/>
    </source>
</evidence>
<keyword evidence="3 7" id="KW-0812">Transmembrane</keyword>
<keyword evidence="2" id="KW-1003">Cell membrane</keyword>
<sequence>MPTASNSSNNQLSKPRSSLSLPIAILLTLAIVIVIRETAVLVCQALGFASAGNIVGMIAFFVLLMVVRFTIGVPEWLTNASNTLLVDSGFAFLPVSAGAGLLIFGLGDELWGIMLTLVISTLIPLWGLAKLSNVWLNGEQNATTDQDITPVEKDPTSTKANSNPSNDTHN</sequence>
<feature type="compositionally biased region" description="Polar residues" evidence="6">
    <location>
        <begin position="157"/>
        <end position="170"/>
    </location>
</feature>
<accession>A0A1R4EE16</accession>
<evidence type="ECO:0000313" key="8">
    <source>
        <dbReference type="EMBL" id="SJM36734.1"/>
    </source>
</evidence>
<keyword evidence="4 7" id="KW-1133">Transmembrane helix</keyword>
<feature type="transmembrane region" description="Helical" evidence="7">
    <location>
        <begin position="48"/>
        <end position="71"/>
    </location>
</feature>
<feature type="region of interest" description="Disordered" evidence="6">
    <location>
        <begin position="145"/>
        <end position="170"/>
    </location>
</feature>
<evidence type="ECO:0000256" key="2">
    <source>
        <dbReference type="ARBA" id="ARBA00022475"/>
    </source>
</evidence>
<protein>
    <submittedName>
        <fullName evidence="8">LrgA family protein</fullName>
    </submittedName>
</protein>
<organism evidence="8 9">
    <name type="scientific">Psychrobacter pasteurii</name>
    <dbReference type="NCBI Taxonomy" id="1945520"/>
    <lineage>
        <taxon>Bacteria</taxon>
        <taxon>Pseudomonadati</taxon>
        <taxon>Pseudomonadota</taxon>
        <taxon>Gammaproteobacteria</taxon>
        <taxon>Moraxellales</taxon>
        <taxon>Moraxellaceae</taxon>
        <taxon>Psychrobacter</taxon>
    </lineage>
</organism>
<evidence type="ECO:0000256" key="3">
    <source>
        <dbReference type="ARBA" id="ARBA00022692"/>
    </source>
</evidence>
<proteinExistence type="predicted"/>